<comment type="caution">
    <text evidence="2">The sequence shown here is derived from an EMBL/GenBank/DDBJ whole genome shotgun (WGS) entry which is preliminary data.</text>
</comment>
<feature type="transmembrane region" description="Helical" evidence="1">
    <location>
        <begin position="220"/>
        <end position="246"/>
    </location>
</feature>
<dbReference type="Proteomes" id="UP000557204">
    <property type="component" value="Unassembled WGS sequence"/>
</dbReference>
<accession>A0A849K800</accession>
<dbReference type="EMBL" id="JABFAJ010000024">
    <property type="protein sequence ID" value="NNU28580.1"/>
    <property type="molecule type" value="Genomic_DNA"/>
</dbReference>
<evidence type="ECO:0000256" key="1">
    <source>
        <dbReference type="SAM" id="Phobius"/>
    </source>
</evidence>
<reference evidence="2 3" key="1">
    <citation type="submission" date="2020-05" db="EMBL/GenBank/DDBJ databases">
        <title>Genome sequence of Isoptericola sp. JC619 isolated from Chilika lagoon, India.</title>
        <authorList>
            <person name="Kumar D."/>
            <person name="Appam K."/>
            <person name="Gandham S."/>
            <person name="Uppada J."/>
            <person name="Sasikala C."/>
            <person name="Venkata Ramana C."/>
        </authorList>
    </citation>
    <scope>NUCLEOTIDE SEQUENCE [LARGE SCALE GENOMIC DNA]</scope>
    <source>
        <strain evidence="2 3">JC619</strain>
    </source>
</reference>
<protein>
    <submittedName>
        <fullName evidence="2">Uncharacterized protein</fullName>
    </submittedName>
</protein>
<feature type="transmembrane region" description="Helical" evidence="1">
    <location>
        <begin position="266"/>
        <end position="287"/>
    </location>
</feature>
<gene>
    <name evidence="2" type="ORF">HLI28_13655</name>
</gene>
<feature type="transmembrane region" description="Helical" evidence="1">
    <location>
        <begin position="123"/>
        <end position="145"/>
    </location>
</feature>
<organism evidence="2 3">
    <name type="scientific">Isoptericola sediminis</name>
    <dbReference type="NCBI Taxonomy" id="2733572"/>
    <lineage>
        <taxon>Bacteria</taxon>
        <taxon>Bacillati</taxon>
        <taxon>Actinomycetota</taxon>
        <taxon>Actinomycetes</taxon>
        <taxon>Micrococcales</taxon>
        <taxon>Promicromonosporaceae</taxon>
        <taxon>Isoptericola</taxon>
    </lineage>
</organism>
<feature type="transmembrane region" description="Helical" evidence="1">
    <location>
        <begin position="91"/>
        <end position="111"/>
    </location>
</feature>
<feature type="transmembrane region" description="Helical" evidence="1">
    <location>
        <begin position="191"/>
        <end position="213"/>
    </location>
</feature>
<proteinExistence type="predicted"/>
<name>A0A849K800_9MICO</name>
<keyword evidence="3" id="KW-1185">Reference proteome</keyword>
<sequence length="304" mass="31357">MTGSPSLRELTPTRGFLLGVGAAVVGLLPSVLAGWQPSWPTYPNTPDLFTGTFLPFAPDLLALMLGAVVLPGAIVGVVLRPRTAGTPGRVDAAATAGLVLVIALAALQSVAATVPRLRPETSGLLDVAVGLTAVAVALVLSALVSRVLAHRTVPAATVAAAVVAVAAGYWLQSVLRITWSWGLQLPDGVIATLAVITQVAPAVLLGAALAWCGWTPRRRLWAWTVALLIFGVGQAVLDAATYWFVIARSPGSASPAQYVGVALDGLVWSLPYAAAAILVGVVGRLVAPHARRRYREKKGTVPTA</sequence>
<feature type="transmembrane region" description="Helical" evidence="1">
    <location>
        <begin position="57"/>
        <end position="79"/>
    </location>
</feature>
<evidence type="ECO:0000313" key="2">
    <source>
        <dbReference type="EMBL" id="NNU28580.1"/>
    </source>
</evidence>
<keyword evidence="1" id="KW-1133">Transmembrane helix</keyword>
<feature type="transmembrane region" description="Helical" evidence="1">
    <location>
        <begin position="152"/>
        <end position="171"/>
    </location>
</feature>
<keyword evidence="1" id="KW-0812">Transmembrane</keyword>
<keyword evidence="1" id="KW-0472">Membrane</keyword>
<evidence type="ECO:0000313" key="3">
    <source>
        <dbReference type="Proteomes" id="UP000557204"/>
    </source>
</evidence>
<dbReference type="AlphaFoldDB" id="A0A849K800"/>
<dbReference type="RefSeq" id="WP_171248110.1">
    <property type="nucleotide sequence ID" value="NZ_JABFAJ010000024.1"/>
</dbReference>